<protein>
    <submittedName>
        <fullName evidence="2">Uncharacterized protein</fullName>
    </submittedName>
</protein>
<dbReference type="EMBL" id="PJEX01001052">
    <property type="protein sequence ID" value="TKW48409.1"/>
    <property type="molecule type" value="Genomic_DNA"/>
</dbReference>
<feature type="compositionally biased region" description="Basic and acidic residues" evidence="1">
    <location>
        <begin position="50"/>
        <end position="59"/>
    </location>
</feature>
<evidence type="ECO:0000256" key="1">
    <source>
        <dbReference type="SAM" id="MobiDB-lite"/>
    </source>
</evidence>
<organism evidence="2 3">
    <name type="scientific">Colletotrichum tanaceti</name>
    <dbReference type="NCBI Taxonomy" id="1306861"/>
    <lineage>
        <taxon>Eukaryota</taxon>
        <taxon>Fungi</taxon>
        <taxon>Dikarya</taxon>
        <taxon>Ascomycota</taxon>
        <taxon>Pezizomycotina</taxon>
        <taxon>Sordariomycetes</taxon>
        <taxon>Hypocreomycetidae</taxon>
        <taxon>Glomerellales</taxon>
        <taxon>Glomerellaceae</taxon>
        <taxon>Colletotrichum</taxon>
        <taxon>Colletotrichum destructivum species complex</taxon>
    </lineage>
</organism>
<evidence type="ECO:0000313" key="2">
    <source>
        <dbReference type="EMBL" id="TKW48409.1"/>
    </source>
</evidence>
<proteinExistence type="predicted"/>
<reference evidence="2 3" key="1">
    <citation type="journal article" date="2019" name="PLoS ONE">
        <title>Comparative genome analysis indicates high evolutionary potential of pathogenicity genes in Colletotrichum tanaceti.</title>
        <authorList>
            <person name="Lelwala R.V."/>
            <person name="Korhonen P.K."/>
            <person name="Young N.D."/>
            <person name="Scott J.B."/>
            <person name="Ades P.A."/>
            <person name="Gasser R.B."/>
            <person name="Taylor P.W.J."/>
        </authorList>
    </citation>
    <scope>NUCLEOTIDE SEQUENCE [LARGE SCALE GENOMIC DNA]</scope>
    <source>
        <strain evidence="2">BRIP57314</strain>
    </source>
</reference>
<accession>A0A4U6X100</accession>
<comment type="caution">
    <text evidence="2">The sequence shown here is derived from an EMBL/GenBank/DDBJ whole genome shotgun (WGS) entry which is preliminary data.</text>
</comment>
<dbReference type="AlphaFoldDB" id="A0A4U6X100"/>
<evidence type="ECO:0000313" key="3">
    <source>
        <dbReference type="Proteomes" id="UP000310108"/>
    </source>
</evidence>
<keyword evidence="3" id="KW-1185">Reference proteome</keyword>
<dbReference type="Proteomes" id="UP000310108">
    <property type="component" value="Unassembled WGS sequence"/>
</dbReference>
<name>A0A4U6X100_9PEZI</name>
<feature type="region of interest" description="Disordered" evidence="1">
    <location>
        <begin position="35"/>
        <end position="77"/>
    </location>
</feature>
<sequence length="77" mass="8519">MRVHCSPVSASERDRLRECVRENQCQHICQTSLPRSQGVPRLPPTPCGLDPERREKSIDGNKVAQGPSPLPVSLFLG</sequence>
<gene>
    <name evidence="2" type="ORF">CTA1_1728</name>
</gene>